<dbReference type="Gene3D" id="3.55.40.10">
    <property type="entry name" value="minor pseudopilin epsh domain"/>
    <property type="match status" value="1"/>
</dbReference>
<comment type="subcellular location">
    <subcellularLocation>
        <location evidence="1">Cell inner membrane</location>
        <topology evidence="1">Single-pass membrane protein</topology>
    </subcellularLocation>
</comment>
<dbReference type="PROSITE" id="PS00409">
    <property type="entry name" value="PROKAR_NTER_METHYL"/>
    <property type="match status" value="1"/>
</dbReference>
<feature type="transmembrane region" description="Helical" evidence="11">
    <location>
        <begin position="12"/>
        <end position="35"/>
    </location>
</feature>
<evidence type="ECO:0000256" key="1">
    <source>
        <dbReference type="ARBA" id="ARBA00004377"/>
    </source>
</evidence>
<evidence type="ECO:0000313" key="14">
    <source>
        <dbReference type="Proteomes" id="UP001596055"/>
    </source>
</evidence>
<keyword evidence="6 11" id="KW-0812">Transmembrane</keyword>
<evidence type="ECO:0000256" key="4">
    <source>
        <dbReference type="ARBA" id="ARBA00022481"/>
    </source>
</evidence>
<organism evidence="13 14">
    <name type="scientific">Marinobacter koreensis</name>
    <dbReference type="NCBI Taxonomy" id="335974"/>
    <lineage>
        <taxon>Bacteria</taxon>
        <taxon>Pseudomonadati</taxon>
        <taxon>Pseudomonadota</taxon>
        <taxon>Gammaproteobacteria</taxon>
        <taxon>Pseudomonadales</taxon>
        <taxon>Marinobacteraceae</taxon>
        <taxon>Marinobacter</taxon>
    </lineage>
</organism>
<dbReference type="NCBIfam" id="TIGR01708">
    <property type="entry name" value="typeII_sec_gspH"/>
    <property type="match status" value="1"/>
</dbReference>
<dbReference type="RefSeq" id="WP_248157632.1">
    <property type="nucleotide sequence ID" value="NZ_JAKZAJ010000003.1"/>
</dbReference>
<evidence type="ECO:0000256" key="5">
    <source>
        <dbReference type="ARBA" id="ARBA00022519"/>
    </source>
</evidence>
<evidence type="ECO:0000313" key="13">
    <source>
        <dbReference type="EMBL" id="MFC5543744.1"/>
    </source>
</evidence>
<evidence type="ECO:0000256" key="3">
    <source>
        <dbReference type="ARBA" id="ARBA00022475"/>
    </source>
</evidence>
<gene>
    <name evidence="13" type="primary">gspH</name>
    <name evidence="13" type="ORF">ACFPQA_01650</name>
</gene>
<proteinExistence type="inferred from homology"/>
<dbReference type="Pfam" id="PF12019">
    <property type="entry name" value="GspH"/>
    <property type="match status" value="1"/>
</dbReference>
<keyword evidence="14" id="KW-1185">Reference proteome</keyword>
<evidence type="ECO:0000256" key="11">
    <source>
        <dbReference type="SAM" id="Phobius"/>
    </source>
</evidence>
<keyword evidence="8 11" id="KW-0472">Membrane</keyword>
<dbReference type="Pfam" id="PF07963">
    <property type="entry name" value="N_methyl"/>
    <property type="match status" value="1"/>
</dbReference>
<evidence type="ECO:0000256" key="2">
    <source>
        <dbReference type="ARBA" id="ARBA00021549"/>
    </source>
</evidence>
<reference evidence="14" key="1">
    <citation type="journal article" date="2019" name="Int. J. Syst. Evol. Microbiol.">
        <title>The Global Catalogue of Microorganisms (GCM) 10K type strain sequencing project: providing services to taxonomists for standard genome sequencing and annotation.</title>
        <authorList>
            <consortium name="The Broad Institute Genomics Platform"/>
            <consortium name="The Broad Institute Genome Sequencing Center for Infectious Disease"/>
            <person name="Wu L."/>
            <person name="Ma J."/>
        </authorList>
    </citation>
    <scope>NUCLEOTIDE SEQUENCE [LARGE SCALE GENOMIC DNA]</scope>
    <source>
        <strain evidence="14">CGMCC 4.1799</strain>
    </source>
</reference>
<evidence type="ECO:0000259" key="12">
    <source>
        <dbReference type="Pfam" id="PF12019"/>
    </source>
</evidence>
<dbReference type="Proteomes" id="UP001596055">
    <property type="component" value="Unassembled WGS sequence"/>
</dbReference>
<dbReference type="InterPro" id="IPR022346">
    <property type="entry name" value="T2SS_GspH"/>
</dbReference>
<evidence type="ECO:0000256" key="10">
    <source>
        <dbReference type="ARBA" id="ARBA00030775"/>
    </source>
</evidence>
<comment type="caution">
    <text evidence="13">The sequence shown here is derived from an EMBL/GenBank/DDBJ whole genome shotgun (WGS) entry which is preliminary data.</text>
</comment>
<feature type="domain" description="General secretion pathway GspH" evidence="12">
    <location>
        <begin position="47"/>
        <end position="154"/>
    </location>
</feature>
<keyword evidence="5" id="KW-0997">Cell inner membrane</keyword>
<dbReference type="NCBIfam" id="TIGR02532">
    <property type="entry name" value="IV_pilin_GFxxxE"/>
    <property type="match status" value="1"/>
</dbReference>
<keyword evidence="7 11" id="KW-1133">Transmembrane helix</keyword>
<dbReference type="InterPro" id="IPR002416">
    <property type="entry name" value="T2SS_protein-GspH"/>
</dbReference>
<protein>
    <recommendedName>
        <fullName evidence="2">Type II secretion system protein H</fullName>
    </recommendedName>
    <alternativeName>
        <fullName evidence="10">General secretion pathway protein H</fullName>
    </alternativeName>
</protein>
<sequence>MVSKQGTGAAGFTLIEILVVLIVVGLLASLAVFTLGGSSQQRQLENQVQELYLLMQTAGDQAVLNNQELGVTVNEDGYQFLAFQDQKGDWKPEDQRLFSARTFPDWLVVTKFIENDAPKLASGEDRTLPDIVFFSSGETTPFQIEFTVAANPDQKQILESDGVSGVRWRKPGEEADR</sequence>
<evidence type="ECO:0000256" key="6">
    <source>
        <dbReference type="ARBA" id="ARBA00022692"/>
    </source>
</evidence>
<dbReference type="PRINTS" id="PR00885">
    <property type="entry name" value="BCTERIALGSPH"/>
</dbReference>
<dbReference type="InterPro" id="IPR045584">
    <property type="entry name" value="Pilin-like"/>
</dbReference>
<comment type="similarity">
    <text evidence="9">Belongs to the GSP H family.</text>
</comment>
<evidence type="ECO:0000256" key="7">
    <source>
        <dbReference type="ARBA" id="ARBA00022989"/>
    </source>
</evidence>
<keyword evidence="3" id="KW-1003">Cell membrane</keyword>
<evidence type="ECO:0000256" key="9">
    <source>
        <dbReference type="ARBA" id="ARBA00025772"/>
    </source>
</evidence>
<dbReference type="InterPro" id="IPR012902">
    <property type="entry name" value="N_methyl_site"/>
</dbReference>
<dbReference type="InterPro" id="IPR049875">
    <property type="entry name" value="TypeII_GspH"/>
</dbReference>
<dbReference type="EMBL" id="JBHSNL010000001">
    <property type="protein sequence ID" value="MFC5543744.1"/>
    <property type="molecule type" value="Genomic_DNA"/>
</dbReference>
<name>A0ABW0RHM8_9GAMM</name>
<evidence type="ECO:0000256" key="8">
    <source>
        <dbReference type="ARBA" id="ARBA00023136"/>
    </source>
</evidence>
<dbReference type="SUPFAM" id="SSF54523">
    <property type="entry name" value="Pili subunits"/>
    <property type="match status" value="1"/>
</dbReference>
<keyword evidence="4" id="KW-0488">Methylation</keyword>
<accession>A0ABW0RHM8</accession>